<evidence type="ECO:0000256" key="7">
    <source>
        <dbReference type="ARBA" id="ARBA00022741"/>
    </source>
</evidence>
<dbReference type="InterPro" id="IPR011990">
    <property type="entry name" value="TPR-like_helical_dom_sf"/>
</dbReference>
<dbReference type="GO" id="GO:0010114">
    <property type="term" value="P:response to red light"/>
    <property type="evidence" value="ECO:0007669"/>
    <property type="project" value="UniProtKB-ARBA"/>
</dbReference>
<dbReference type="SMART" id="SM00028">
    <property type="entry name" value="TPR"/>
    <property type="match status" value="7"/>
</dbReference>
<dbReference type="CDD" id="cd13999">
    <property type="entry name" value="STKc_MAP3K-like"/>
    <property type="match status" value="1"/>
</dbReference>
<dbReference type="GO" id="GO:1902456">
    <property type="term" value="P:regulation of stomatal opening"/>
    <property type="evidence" value="ECO:0007669"/>
    <property type="project" value="UniProtKB-ARBA"/>
</dbReference>
<dbReference type="GO" id="GO:0005829">
    <property type="term" value="C:cytosol"/>
    <property type="evidence" value="ECO:0007669"/>
    <property type="project" value="UniProtKB-SubCell"/>
</dbReference>
<evidence type="ECO:0000259" key="14">
    <source>
        <dbReference type="PROSITE" id="PS50011"/>
    </source>
</evidence>
<dbReference type="PANTHER" id="PTHR46284:SF11">
    <property type="entry name" value="43KDA POSTSYNAPTIC PROTEIN-RELATED"/>
    <property type="match status" value="1"/>
</dbReference>
<dbReference type="Gene3D" id="3.30.200.20">
    <property type="entry name" value="Phosphorylase Kinase, domain 1"/>
    <property type="match status" value="1"/>
</dbReference>
<evidence type="ECO:0000313" key="16">
    <source>
        <dbReference type="Proteomes" id="UP000326396"/>
    </source>
</evidence>
<keyword evidence="10" id="KW-0829">Tyrosine-protein kinase</keyword>
<evidence type="ECO:0000256" key="9">
    <source>
        <dbReference type="ARBA" id="ARBA00022840"/>
    </source>
</evidence>
<feature type="compositionally biased region" description="Basic and acidic residues" evidence="13">
    <location>
        <begin position="88"/>
        <end position="103"/>
    </location>
</feature>
<dbReference type="PROSITE" id="PS50011">
    <property type="entry name" value="PROTEIN_KINASE_DOM"/>
    <property type="match status" value="1"/>
</dbReference>
<keyword evidence="16" id="KW-1185">Reference proteome</keyword>
<proteinExistence type="predicted"/>
<dbReference type="PROSITE" id="PS00108">
    <property type="entry name" value="PROTEIN_KINASE_ST"/>
    <property type="match status" value="1"/>
</dbReference>
<organism evidence="15 16">
    <name type="scientific">Mikania micrantha</name>
    <name type="common">bitter vine</name>
    <dbReference type="NCBI Taxonomy" id="192012"/>
    <lineage>
        <taxon>Eukaryota</taxon>
        <taxon>Viridiplantae</taxon>
        <taxon>Streptophyta</taxon>
        <taxon>Embryophyta</taxon>
        <taxon>Tracheophyta</taxon>
        <taxon>Spermatophyta</taxon>
        <taxon>Magnoliopsida</taxon>
        <taxon>eudicotyledons</taxon>
        <taxon>Gunneridae</taxon>
        <taxon>Pentapetalae</taxon>
        <taxon>asterids</taxon>
        <taxon>campanulids</taxon>
        <taxon>Asterales</taxon>
        <taxon>Asteraceae</taxon>
        <taxon>Asteroideae</taxon>
        <taxon>Heliantheae alliance</taxon>
        <taxon>Eupatorieae</taxon>
        <taxon>Mikania</taxon>
    </lineage>
</organism>
<dbReference type="SUPFAM" id="SSF48452">
    <property type="entry name" value="TPR-like"/>
    <property type="match status" value="2"/>
</dbReference>
<dbReference type="OrthoDB" id="4062651at2759"/>
<sequence length="844" mass="95270">MDHLRNNNVCEMESSPSSSRYQKSRIDYLAFAKDDTDNNETLYIIKAPTGSRVTSVVTRKTKKTRQSSPSKSASSGKPIPNKKPGSKLTDKKNEKTPNNKDPRYIGQYFLKQARELLSANDDQNKVLEFTIRAKKSFESCQSEKPDMEFVMCLHMVAAIYCILRQYDEAIPIIERSIELTNIHEGQKHLLAKFAGCKQQGDTYVMQGNIERSILCYKEGLEIQKHVLGEHDARFGETCRYVAEAHVQAMHFDEAKKLYKMAIDIHGKNGTSNSLEEAADRRLMGLICDSTCNYETAIEHYLLARMAMSVNGHDWDAAAIDGCVGDVYLSLARYDEAILSYGKALNVLRWFTKEERHSSVAWVYVRLADVYNKMGRFGESETYCEKALRIYLKPKNGKSMSDDEIAKGLVEVSGIYDSMKEVEGAVELLKKAYERCMGEVARVEAQMGVLYYMMGSYTESYGYLKAAISKQLGVGVADQIDLKSLDEQLQRHCNSNSTRRGRSFDKNTTTNYPHQEAHYSRLRIDTGNHHRHRQDWEIDPSKLLIKSVIARGSFGTVHRGVYDGLDVAVKLLDWGEEGHRTDAEIASLRAAFTQEVVVWYKLDHPNVTKFIGATMGTPELNIQGDNGNFGVPRNSCCVVVEYLPGGALKSFLIKNRRRKLAFKVVMQLALDLARGLNYLHTKKIVHRDVKTENMLLDKNRTLKIADFGVARVEASNPNDMTGETGTLGYMAPEVLNGSAYNRKCDVYSFGICLWEIYCCDMPYPDLSFSEVTSAVVRQNLRPEIPRCCPNSLASVMKRCWDANPERRPEMDEVVVMLEAIDTSKGGGMIPGDQQGCFCFNRTRGP</sequence>
<keyword evidence="4" id="KW-0723">Serine/threonine-protein kinase</keyword>
<dbReference type="SMART" id="SM00220">
    <property type="entry name" value="S_TKc"/>
    <property type="match status" value="1"/>
</dbReference>
<evidence type="ECO:0000256" key="12">
    <source>
        <dbReference type="ARBA" id="ARBA00048679"/>
    </source>
</evidence>
<dbReference type="EMBL" id="SZYD01000012">
    <property type="protein sequence ID" value="KAD4586656.1"/>
    <property type="molecule type" value="Genomic_DNA"/>
</dbReference>
<evidence type="ECO:0000256" key="1">
    <source>
        <dbReference type="ARBA" id="ARBA00004514"/>
    </source>
</evidence>
<evidence type="ECO:0000256" key="2">
    <source>
        <dbReference type="ARBA" id="ARBA00012513"/>
    </source>
</evidence>
<keyword evidence="8" id="KW-0418">Kinase</keyword>
<keyword evidence="7" id="KW-0547">Nucleotide-binding</keyword>
<dbReference type="SUPFAM" id="SSF56112">
    <property type="entry name" value="Protein kinase-like (PK-like)"/>
    <property type="match status" value="1"/>
</dbReference>
<dbReference type="Pfam" id="PF07714">
    <property type="entry name" value="PK_Tyr_Ser-Thr"/>
    <property type="match status" value="1"/>
</dbReference>
<dbReference type="FunFam" id="1.10.510.10:FF:000310">
    <property type="entry name" value="Serine/threonine-protein kinase HT1"/>
    <property type="match status" value="1"/>
</dbReference>
<feature type="region of interest" description="Disordered" evidence="13">
    <location>
        <begin position="1"/>
        <end position="21"/>
    </location>
</feature>
<keyword evidence="6" id="KW-0808">Transferase</keyword>
<dbReference type="GO" id="GO:0071244">
    <property type="term" value="P:cellular response to carbon dioxide"/>
    <property type="evidence" value="ECO:0007669"/>
    <property type="project" value="UniProtKB-ARBA"/>
</dbReference>
<keyword evidence="9" id="KW-0067">ATP-binding</keyword>
<dbReference type="GO" id="GO:0001659">
    <property type="term" value="P:temperature homeostasis"/>
    <property type="evidence" value="ECO:0007669"/>
    <property type="project" value="UniProtKB-ARBA"/>
</dbReference>
<evidence type="ECO:0000256" key="4">
    <source>
        <dbReference type="ARBA" id="ARBA00022527"/>
    </source>
</evidence>
<name>A0A5N6NFH9_9ASTR</name>
<accession>A0A5N6NFH9</accession>
<dbReference type="PRINTS" id="PR00109">
    <property type="entry name" value="TYRKINASE"/>
</dbReference>
<feature type="region of interest" description="Disordered" evidence="13">
    <location>
        <begin position="53"/>
        <end position="104"/>
    </location>
</feature>
<dbReference type="Proteomes" id="UP000326396">
    <property type="component" value="Linkage Group LG2"/>
</dbReference>
<evidence type="ECO:0000256" key="6">
    <source>
        <dbReference type="ARBA" id="ARBA00022679"/>
    </source>
</evidence>
<dbReference type="EC" id="2.7.11.1" evidence="2"/>
<evidence type="ECO:0000313" key="15">
    <source>
        <dbReference type="EMBL" id="KAD4586656.1"/>
    </source>
</evidence>
<comment type="catalytic activity">
    <reaction evidence="11">
        <text>L-threonyl-[protein] + ATP = O-phospho-L-threonyl-[protein] + ADP + H(+)</text>
        <dbReference type="Rhea" id="RHEA:46608"/>
        <dbReference type="Rhea" id="RHEA-COMP:11060"/>
        <dbReference type="Rhea" id="RHEA-COMP:11605"/>
        <dbReference type="ChEBI" id="CHEBI:15378"/>
        <dbReference type="ChEBI" id="CHEBI:30013"/>
        <dbReference type="ChEBI" id="CHEBI:30616"/>
        <dbReference type="ChEBI" id="CHEBI:61977"/>
        <dbReference type="ChEBI" id="CHEBI:456216"/>
        <dbReference type="EC" id="2.7.11.1"/>
    </reaction>
</comment>
<comment type="caution">
    <text evidence="15">The sequence shown here is derived from an EMBL/GenBank/DDBJ whole genome shotgun (WGS) entry which is preliminary data.</text>
</comment>
<dbReference type="InterPro" id="IPR000719">
    <property type="entry name" value="Prot_kinase_dom"/>
</dbReference>
<dbReference type="GO" id="GO:0004674">
    <property type="term" value="F:protein serine/threonine kinase activity"/>
    <property type="evidence" value="ECO:0007669"/>
    <property type="project" value="UniProtKB-KW"/>
</dbReference>
<evidence type="ECO:0000256" key="11">
    <source>
        <dbReference type="ARBA" id="ARBA00047899"/>
    </source>
</evidence>
<evidence type="ECO:0000256" key="3">
    <source>
        <dbReference type="ARBA" id="ARBA00022490"/>
    </source>
</evidence>
<keyword evidence="3" id="KW-0963">Cytoplasm</keyword>
<evidence type="ECO:0000256" key="13">
    <source>
        <dbReference type="SAM" id="MobiDB-lite"/>
    </source>
</evidence>
<dbReference type="InterPro" id="IPR001245">
    <property type="entry name" value="Ser-Thr/Tyr_kinase_cat_dom"/>
</dbReference>
<dbReference type="GO" id="GO:0004713">
    <property type="term" value="F:protein tyrosine kinase activity"/>
    <property type="evidence" value="ECO:0007669"/>
    <property type="project" value="UniProtKB-KW"/>
</dbReference>
<dbReference type="InterPro" id="IPR008271">
    <property type="entry name" value="Ser/Thr_kinase_AS"/>
</dbReference>
<protein>
    <recommendedName>
        <fullName evidence="2">non-specific serine/threonine protein kinase</fullName>
        <ecNumber evidence="2">2.7.11.1</ecNumber>
    </recommendedName>
</protein>
<evidence type="ECO:0000256" key="5">
    <source>
        <dbReference type="ARBA" id="ARBA00022553"/>
    </source>
</evidence>
<dbReference type="GO" id="GO:0009637">
    <property type="term" value="P:response to blue light"/>
    <property type="evidence" value="ECO:0007669"/>
    <property type="project" value="UniProtKB-ARBA"/>
</dbReference>
<reference evidence="15 16" key="1">
    <citation type="submission" date="2019-05" db="EMBL/GenBank/DDBJ databases">
        <title>Mikania micrantha, genome provides insights into the molecular mechanism of rapid growth.</title>
        <authorList>
            <person name="Liu B."/>
        </authorList>
    </citation>
    <scope>NUCLEOTIDE SEQUENCE [LARGE SCALE GENOMIC DNA]</scope>
    <source>
        <strain evidence="15">NLD-2019</strain>
        <tissue evidence="15">Leaf</tissue>
    </source>
</reference>
<dbReference type="InterPro" id="IPR011009">
    <property type="entry name" value="Kinase-like_dom_sf"/>
</dbReference>
<dbReference type="FunFam" id="3.30.200.20:FF:000034">
    <property type="entry name" value="Kinase suppressor of Ras 1"/>
    <property type="match status" value="1"/>
</dbReference>
<dbReference type="Pfam" id="PF13424">
    <property type="entry name" value="TPR_12"/>
    <property type="match status" value="1"/>
</dbReference>
<dbReference type="PANTHER" id="PTHR46284">
    <property type="entry name" value="PROTEIN KINESIN LIGHT CHAIN-RELATED 3"/>
    <property type="match status" value="1"/>
</dbReference>
<comment type="subcellular location">
    <subcellularLocation>
        <location evidence="1">Cytoplasm</location>
        <location evidence="1">Cytosol</location>
    </subcellularLocation>
</comment>
<comment type="catalytic activity">
    <reaction evidence="12">
        <text>L-seryl-[protein] + ATP = O-phospho-L-seryl-[protein] + ADP + H(+)</text>
        <dbReference type="Rhea" id="RHEA:17989"/>
        <dbReference type="Rhea" id="RHEA-COMP:9863"/>
        <dbReference type="Rhea" id="RHEA-COMP:11604"/>
        <dbReference type="ChEBI" id="CHEBI:15378"/>
        <dbReference type="ChEBI" id="CHEBI:29999"/>
        <dbReference type="ChEBI" id="CHEBI:30616"/>
        <dbReference type="ChEBI" id="CHEBI:83421"/>
        <dbReference type="ChEBI" id="CHEBI:456216"/>
        <dbReference type="EC" id="2.7.11.1"/>
    </reaction>
</comment>
<evidence type="ECO:0000256" key="8">
    <source>
        <dbReference type="ARBA" id="ARBA00022777"/>
    </source>
</evidence>
<dbReference type="Gene3D" id="1.10.510.10">
    <property type="entry name" value="Transferase(Phosphotransferase) domain 1"/>
    <property type="match status" value="1"/>
</dbReference>
<feature type="compositionally biased region" description="Low complexity" evidence="13">
    <location>
        <begin position="66"/>
        <end position="78"/>
    </location>
</feature>
<evidence type="ECO:0000256" key="10">
    <source>
        <dbReference type="ARBA" id="ARBA00023137"/>
    </source>
</evidence>
<keyword evidence="5" id="KW-0597">Phosphoprotein</keyword>
<dbReference type="Gene3D" id="1.25.40.10">
    <property type="entry name" value="Tetratricopeptide repeat domain"/>
    <property type="match status" value="2"/>
</dbReference>
<gene>
    <name evidence="15" type="ORF">E3N88_24257</name>
</gene>
<dbReference type="AlphaFoldDB" id="A0A5N6NFH9"/>
<feature type="domain" description="Protein kinase" evidence="14">
    <location>
        <begin position="542"/>
        <end position="819"/>
    </location>
</feature>
<dbReference type="GO" id="GO:0005524">
    <property type="term" value="F:ATP binding"/>
    <property type="evidence" value="ECO:0007669"/>
    <property type="project" value="UniProtKB-KW"/>
</dbReference>
<dbReference type="InterPro" id="IPR019734">
    <property type="entry name" value="TPR_rpt"/>
</dbReference>